<feature type="region of interest" description="Disordered" evidence="6">
    <location>
        <begin position="48"/>
        <end position="218"/>
    </location>
</feature>
<evidence type="ECO:0000256" key="4">
    <source>
        <dbReference type="ARBA" id="ARBA00023163"/>
    </source>
</evidence>
<feature type="compositionally biased region" description="Polar residues" evidence="6">
    <location>
        <begin position="200"/>
        <end position="212"/>
    </location>
</feature>
<accession>A0ABD3LHZ3</accession>
<keyword evidence="9" id="KW-1185">Reference proteome</keyword>
<dbReference type="PROSITE" id="PS51294">
    <property type="entry name" value="HTH_MYB"/>
    <property type="match status" value="1"/>
</dbReference>
<evidence type="ECO:0000259" key="7">
    <source>
        <dbReference type="PROSITE" id="PS51294"/>
    </source>
</evidence>
<dbReference type="Pfam" id="PF26575">
    <property type="entry name" value="HHO5_N"/>
    <property type="match status" value="1"/>
</dbReference>
<dbReference type="EMBL" id="JBJKBG010000002">
    <property type="protein sequence ID" value="KAL3751398.1"/>
    <property type="molecule type" value="Genomic_DNA"/>
</dbReference>
<keyword evidence="4" id="KW-0804">Transcription</keyword>
<dbReference type="GO" id="GO:0003677">
    <property type="term" value="F:DNA binding"/>
    <property type="evidence" value="ECO:0007669"/>
    <property type="project" value="UniProtKB-KW"/>
</dbReference>
<organism evidence="8 9">
    <name type="scientific">Eucalyptus globulus</name>
    <name type="common">Tasmanian blue gum</name>
    <dbReference type="NCBI Taxonomy" id="34317"/>
    <lineage>
        <taxon>Eukaryota</taxon>
        <taxon>Viridiplantae</taxon>
        <taxon>Streptophyta</taxon>
        <taxon>Embryophyta</taxon>
        <taxon>Tracheophyta</taxon>
        <taxon>Spermatophyta</taxon>
        <taxon>Magnoliopsida</taxon>
        <taxon>eudicotyledons</taxon>
        <taxon>Gunneridae</taxon>
        <taxon>Pentapetalae</taxon>
        <taxon>rosids</taxon>
        <taxon>malvids</taxon>
        <taxon>Myrtales</taxon>
        <taxon>Myrtaceae</taxon>
        <taxon>Myrtoideae</taxon>
        <taxon>Eucalypteae</taxon>
        <taxon>Eucalyptus</taxon>
    </lineage>
</organism>
<evidence type="ECO:0000256" key="2">
    <source>
        <dbReference type="ARBA" id="ARBA00023015"/>
    </source>
</evidence>
<name>A0ABD3LHZ3_EUCGL</name>
<dbReference type="NCBIfam" id="TIGR01557">
    <property type="entry name" value="myb_SHAQKYF"/>
    <property type="match status" value="1"/>
</dbReference>
<proteinExistence type="predicted"/>
<keyword evidence="5" id="KW-0539">Nucleus</keyword>
<dbReference type="SUPFAM" id="SSF46689">
    <property type="entry name" value="Homeodomain-like"/>
    <property type="match status" value="1"/>
</dbReference>
<dbReference type="Gene3D" id="1.10.10.60">
    <property type="entry name" value="Homeodomain-like"/>
    <property type="match status" value="1"/>
</dbReference>
<reference evidence="8 9" key="1">
    <citation type="submission" date="2024-11" db="EMBL/GenBank/DDBJ databases">
        <title>Chromosome-level genome assembly of Eucalyptus globulus Labill. provides insights into its genome evolution.</title>
        <authorList>
            <person name="Li X."/>
        </authorList>
    </citation>
    <scope>NUCLEOTIDE SEQUENCE [LARGE SCALE GENOMIC DNA]</scope>
    <source>
        <strain evidence="8">CL2024</strain>
        <tissue evidence="8">Fresh tender leaves</tissue>
    </source>
</reference>
<dbReference type="InterPro" id="IPR044787">
    <property type="entry name" value="HHO5-like"/>
</dbReference>
<dbReference type="InterPro" id="IPR006447">
    <property type="entry name" value="Myb_dom_plants"/>
</dbReference>
<evidence type="ECO:0000256" key="6">
    <source>
        <dbReference type="SAM" id="MobiDB-lite"/>
    </source>
</evidence>
<dbReference type="GO" id="GO:0005634">
    <property type="term" value="C:nucleus"/>
    <property type="evidence" value="ECO:0007669"/>
    <property type="project" value="UniProtKB-SubCell"/>
</dbReference>
<dbReference type="PANTHER" id="PTHR31003">
    <property type="entry name" value="MYB FAMILY TRANSCRIPTION FACTOR"/>
    <property type="match status" value="1"/>
</dbReference>
<feature type="domain" description="HTH myb-type" evidence="7">
    <location>
        <begin position="213"/>
        <end position="273"/>
    </location>
</feature>
<dbReference type="GO" id="GO:0010468">
    <property type="term" value="P:regulation of gene expression"/>
    <property type="evidence" value="ECO:0007669"/>
    <property type="project" value="UniProtKB-ARBA"/>
</dbReference>
<gene>
    <name evidence="8" type="ORF">ACJRO7_012251</name>
</gene>
<protein>
    <recommendedName>
        <fullName evidence="7">HTH myb-type domain-containing protein</fullName>
    </recommendedName>
</protein>
<feature type="compositionally biased region" description="Acidic residues" evidence="6">
    <location>
        <begin position="79"/>
        <end position="98"/>
    </location>
</feature>
<dbReference type="PANTHER" id="PTHR31003:SF16">
    <property type="entry name" value="TRANSCRIPTION FACTOR HHO2"/>
    <property type="match status" value="1"/>
</dbReference>
<feature type="compositionally biased region" description="Polar residues" evidence="6">
    <location>
        <begin position="48"/>
        <end position="62"/>
    </location>
</feature>
<sequence length="374" mass="41256">MEYPERTRSYVEALEEERRKIQVFERELPLCLELVIQAIERCKQQLSVQGQSSECNSEQTSMDGGRVLEEFIPLKDPYSGDDDEDDACEEEEDDGDGDGDVHHSSRDDKSGDDNAMEKSDWLRSAQLWNPNPDPIPHREVQDPPSPPPPSKEVAAVANHLKSHESGAFRPFRIGENNSTKKKQPPGRAAPPAPDAAACSTAETASGRTSRQAAQRKQRRCWSTELHRGFLHALQQLGGPDVATPKQIREVMKVDGLTNDEVKSHLQKYRLHARRPSPNGHNNANAQAPQFLVVGGIWMQPPGFPAVATGKLPLEAASNRVYAPVTMFPQPLGPSHKECGFVTSEERGSQSEVGVDHFNNSSSTTSSSTHMTVDL</sequence>
<dbReference type="InterPro" id="IPR058673">
    <property type="entry name" value="HHO5-like_N"/>
</dbReference>
<feature type="region of interest" description="Disordered" evidence="6">
    <location>
        <begin position="342"/>
        <end position="374"/>
    </location>
</feature>
<dbReference type="Proteomes" id="UP001634007">
    <property type="component" value="Unassembled WGS sequence"/>
</dbReference>
<evidence type="ECO:0000313" key="9">
    <source>
        <dbReference type="Proteomes" id="UP001634007"/>
    </source>
</evidence>
<evidence type="ECO:0000256" key="5">
    <source>
        <dbReference type="ARBA" id="ARBA00023242"/>
    </source>
</evidence>
<comment type="caution">
    <text evidence="8">The sequence shown here is derived from an EMBL/GenBank/DDBJ whole genome shotgun (WGS) entry which is preliminary data.</text>
</comment>
<dbReference type="InterPro" id="IPR009057">
    <property type="entry name" value="Homeodomain-like_sf"/>
</dbReference>
<keyword evidence="3" id="KW-0238">DNA-binding</keyword>
<evidence type="ECO:0000313" key="8">
    <source>
        <dbReference type="EMBL" id="KAL3751398.1"/>
    </source>
</evidence>
<dbReference type="InterPro" id="IPR017930">
    <property type="entry name" value="Myb_dom"/>
</dbReference>
<keyword evidence="2" id="KW-0805">Transcription regulation</keyword>
<evidence type="ECO:0000256" key="3">
    <source>
        <dbReference type="ARBA" id="ARBA00023125"/>
    </source>
</evidence>
<comment type="subcellular location">
    <subcellularLocation>
        <location evidence="1">Nucleus</location>
    </subcellularLocation>
</comment>
<dbReference type="AlphaFoldDB" id="A0ABD3LHZ3"/>
<evidence type="ECO:0000256" key="1">
    <source>
        <dbReference type="ARBA" id="ARBA00004123"/>
    </source>
</evidence>
<dbReference type="FunFam" id="1.10.10.60:FF:000002">
    <property type="entry name" value="Myb family transcription factor"/>
    <property type="match status" value="1"/>
</dbReference>
<feature type="compositionally biased region" description="Basic and acidic residues" evidence="6">
    <location>
        <begin position="99"/>
        <end position="121"/>
    </location>
</feature>